<feature type="region of interest" description="Disordered" evidence="6">
    <location>
        <begin position="385"/>
        <end position="432"/>
    </location>
</feature>
<dbReference type="Proteomes" id="UP001152799">
    <property type="component" value="Chromosome 2"/>
</dbReference>
<comment type="similarity">
    <text evidence="4">Belongs to the CEP135/TSGA10 family.</text>
</comment>
<dbReference type="GO" id="GO:0005814">
    <property type="term" value="C:centriole"/>
    <property type="evidence" value="ECO:0007669"/>
    <property type="project" value="UniProtKB-SubCell"/>
</dbReference>
<feature type="coiled-coil region" evidence="5">
    <location>
        <begin position="122"/>
        <end position="149"/>
    </location>
</feature>
<feature type="coiled-coil region" evidence="5">
    <location>
        <begin position="473"/>
        <end position="778"/>
    </location>
</feature>
<keyword evidence="2" id="KW-0963">Cytoplasm</keyword>
<proteinExistence type="inferred from homology"/>
<dbReference type="InterPro" id="IPR051877">
    <property type="entry name" value="Centriole_BasalBody_StrucProt"/>
</dbReference>
<dbReference type="AlphaFoldDB" id="A0A9N9MGM5"/>
<keyword evidence="3" id="KW-0206">Cytoskeleton</keyword>
<keyword evidence="8" id="KW-1185">Reference proteome</keyword>
<evidence type="ECO:0000256" key="2">
    <source>
        <dbReference type="ARBA" id="ARBA00022490"/>
    </source>
</evidence>
<dbReference type="PANTHER" id="PTHR20544">
    <property type="entry name" value="CENTROSOMAL PROTEIN CEP135"/>
    <property type="match status" value="1"/>
</dbReference>
<evidence type="ECO:0000256" key="4">
    <source>
        <dbReference type="ARBA" id="ARBA00038123"/>
    </source>
</evidence>
<evidence type="ECO:0000256" key="6">
    <source>
        <dbReference type="SAM" id="MobiDB-lite"/>
    </source>
</evidence>
<feature type="compositionally biased region" description="Low complexity" evidence="6">
    <location>
        <begin position="413"/>
        <end position="426"/>
    </location>
</feature>
<evidence type="ECO:0000313" key="8">
    <source>
        <dbReference type="Proteomes" id="UP001152799"/>
    </source>
</evidence>
<keyword evidence="5" id="KW-0175">Coiled coil</keyword>
<evidence type="ECO:0000313" key="7">
    <source>
        <dbReference type="EMBL" id="CAG9764418.1"/>
    </source>
</evidence>
<dbReference type="Gene3D" id="1.10.287.1490">
    <property type="match status" value="1"/>
</dbReference>
<evidence type="ECO:0008006" key="9">
    <source>
        <dbReference type="Google" id="ProtNLM"/>
    </source>
</evidence>
<gene>
    <name evidence="7" type="ORF">CEUTPL_LOCUS5058</name>
</gene>
<sequence length="780" mass="90075">MGSKYEEVRQELDSFGYIQKLVPECVPLVQKLLLDLKITTENLEKYMKISQRALDEKDSLELGVEPYKCDNGKLIKECNDLHMAFINFKEQHEKMRRGKSATKDPQINNKKEGGSFRLSSDMAVAEAKIVQLNKELKDLADKHLRLVEDNAVLNNKLKTRDDEICRLHSLVEGGRTYASANKDCCFKNIDGQIVVLQDEITQLKKERKNLQLENQEALAKQHEAMRRALHLAGRNRQLEKELRDVDQIALAVEAECNSTVKDNTEKVARLQDRINESLILIQTLERDNTSLKQTKLELSAELNSVKLEKHNLQKQLENEIDNKKELTDKINSFTVIENDLNLEIDRLSKLNSEQKRKIVELESQVENPKIQDKKKNSKVVCFEPSVKQDGMSKQKSSTLNGKKSCGHKKNSKKASNSPPLRNLSPSKLDSGHQTDFTEAMQKCCCDSGNCIKNLKELLDKEIEYRQGHTKQALDDVKQEKDFYMKEYHKVLEQIRNVPSYEISETGITQLKQQLRDKDNKIKQLENEIVILKVEQTRRNSELQGLVGFSPCNNPNCKSKEREMEVKSRELSHLNLENEALAAKLRVNCKTTFLQSINEAANFNEEKVKSAFKEMEEHIRKLEDERRDLVKGEITQRSNISHLEDNYRRVQEQLKQTQAELNCQRASYEQLKQIHEQADRSLSDVQAQLIKVEKELASYKNKCRDSNRDASNQDMQIATLKSDIQLMKNQLTTMDRQKDALAHDLDTKMDKISSLEDELDKKIKMVSKLESLVKDLNKKLR</sequence>
<dbReference type="OrthoDB" id="10254663at2759"/>
<organism evidence="7 8">
    <name type="scientific">Ceutorhynchus assimilis</name>
    <name type="common">cabbage seed weevil</name>
    <dbReference type="NCBI Taxonomy" id="467358"/>
    <lineage>
        <taxon>Eukaryota</taxon>
        <taxon>Metazoa</taxon>
        <taxon>Ecdysozoa</taxon>
        <taxon>Arthropoda</taxon>
        <taxon>Hexapoda</taxon>
        <taxon>Insecta</taxon>
        <taxon>Pterygota</taxon>
        <taxon>Neoptera</taxon>
        <taxon>Endopterygota</taxon>
        <taxon>Coleoptera</taxon>
        <taxon>Polyphaga</taxon>
        <taxon>Cucujiformia</taxon>
        <taxon>Curculionidae</taxon>
        <taxon>Ceutorhynchinae</taxon>
        <taxon>Ceutorhynchus</taxon>
    </lineage>
</organism>
<evidence type="ECO:0000256" key="5">
    <source>
        <dbReference type="SAM" id="Coils"/>
    </source>
</evidence>
<dbReference type="EMBL" id="OU892278">
    <property type="protein sequence ID" value="CAG9764418.1"/>
    <property type="molecule type" value="Genomic_DNA"/>
</dbReference>
<evidence type="ECO:0000256" key="1">
    <source>
        <dbReference type="ARBA" id="ARBA00004114"/>
    </source>
</evidence>
<dbReference type="PANTHER" id="PTHR20544:SF0">
    <property type="entry name" value="NUCLEOPROTEIN TPR_MLP1 DOMAIN-CONTAINING PROTEIN"/>
    <property type="match status" value="1"/>
</dbReference>
<feature type="coiled-coil region" evidence="5">
    <location>
        <begin position="186"/>
        <end position="364"/>
    </location>
</feature>
<evidence type="ECO:0000256" key="3">
    <source>
        <dbReference type="ARBA" id="ARBA00023212"/>
    </source>
</evidence>
<reference evidence="7" key="1">
    <citation type="submission" date="2022-01" db="EMBL/GenBank/DDBJ databases">
        <authorList>
            <person name="King R."/>
        </authorList>
    </citation>
    <scope>NUCLEOTIDE SEQUENCE</scope>
</reference>
<accession>A0A9N9MGM5</accession>
<comment type="subcellular location">
    <subcellularLocation>
        <location evidence="1">Cytoplasm</location>
        <location evidence="1">Cytoskeleton</location>
        <location evidence="1">Microtubule organizing center</location>
        <location evidence="1">Centrosome</location>
        <location evidence="1">Centriole</location>
    </subcellularLocation>
</comment>
<name>A0A9N9MGM5_9CUCU</name>
<protein>
    <recommendedName>
        <fullName evidence="9">Centrosomal protein of 135 kDa</fullName>
    </recommendedName>
</protein>